<name>A0A1I4IQ26_9FIRM</name>
<dbReference type="EMBL" id="FOTS01000009">
    <property type="protein sequence ID" value="SFL55941.1"/>
    <property type="molecule type" value="Genomic_DNA"/>
</dbReference>
<proteinExistence type="predicted"/>
<organism evidence="1 2">
    <name type="scientific">Pelosinus propionicus DSM 13327</name>
    <dbReference type="NCBI Taxonomy" id="1123291"/>
    <lineage>
        <taxon>Bacteria</taxon>
        <taxon>Bacillati</taxon>
        <taxon>Bacillota</taxon>
        <taxon>Negativicutes</taxon>
        <taxon>Selenomonadales</taxon>
        <taxon>Sporomusaceae</taxon>
        <taxon>Pelosinus</taxon>
    </lineage>
</organism>
<feature type="non-terminal residue" evidence="1">
    <location>
        <position position="83"/>
    </location>
</feature>
<dbReference type="STRING" id="1123291.SAMN04490355_10091"/>
<reference evidence="2" key="1">
    <citation type="submission" date="2016-10" db="EMBL/GenBank/DDBJ databases">
        <authorList>
            <person name="Varghese N."/>
            <person name="Submissions S."/>
        </authorList>
    </citation>
    <scope>NUCLEOTIDE SEQUENCE [LARGE SCALE GENOMIC DNA]</scope>
    <source>
        <strain evidence="2">DSM 13327</strain>
    </source>
</reference>
<dbReference type="AlphaFoldDB" id="A0A1I4IQ26"/>
<keyword evidence="2" id="KW-1185">Reference proteome</keyword>
<protein>
    <submittedName>
        <fullName evidence="1">Uncharacterized protein</fullName>
    </submittedName>
</protein>
<evidence type="ECO:0000313" key="1">
    <source>
        <dbReference type="EMBL" id="SFL55941.1"/>
    </source>
</evidence>
<evidence type="ECO:0000313" key="2">
    <source>
        <dbReference type="Proteomes" id="UP000199520"/>
    </source>
</evidence>
<sequence length="83" mass="9700">MSKILYNNLEQSLLLKNSNVIKVSDRSISYHTDFKVKAVREYLTGKTPNQIFIENGFNLELIGYEKPKGCLRRWRAIYKAFGE</sequence>
<gene>
    <name evidence="1" type="ORF">SAMN04490355_10091</name>
</gene>
<accession>A0A1I4IQ26</accession>
<dbReference type="Proteomes" id="UP000199520">
    <property type="component" value="Unassembled WGS sequence"/>
</dbReference>